<comment type="caution">
    <text evidence="1">The sequence shown here is derived from an EMBL/GenBank/DDBJ whole genome shotgun (WGS) entry which is preliminary data.</text>
</comment>
<organism evidence="1 2">
    <name type="scientific">Phytohabitans rumicis</name>
    <dbReference type="NCBI Taxonomy" id="1076125"/>
    <lineage>
        <taxon>Bacteria</taxon>
        <taxon>Bacillati</taxon>
        <taxon>Actinomycetota</taxon>
        <taxon>Actinomycetes</taxon>
        <taxon>Micromonosporales</taxon>
        <taxon>Micromonosporaceae</taxon>
    </lineage>
</organism>
<dbReference type="AlphaFoldDB" id="A0A6V8LEA9"/>
<sequence>MTGSDQAEHRGTVIRVQLGQIDPQDEYDELHHERQHDNEALETLVGDDDVAVTAAHTVPAARYLADGAAALAEAMTSPYSLRTTTDARAIINALRKQLDGVAGISAGLATWLDAAHQRGEAGDPARLVGDLRAAATAIRDLAGRFDADTVPADASPPLDRDNLTAGVTNHLRARGIRVDEPHIFDNQTSWEIPDGLVLLVTSSGWELFASDDGFGRELPAAPPLPYYTLAHPAQIADIVAATLSNNDPGDARDSDEGTG</sequence>
<reference evidence="1 2" key="1">
    <citation type="submission" date="2020-03" db="EMBL/GenBank/DDBJ databases">
        <title>Whole genome shotgun sequence of Phytohabitans rumicis NBRC 108638.</title>
        <authorList>
            <person name="Komaki H."/>
            <person name="Tamura T."/>
        </authorList>
    </citation>
    <scope>NUCLEOTIDE SEQUENCE [LARGE SCALE GENOMIC DNA]</scope>
    <source>
        <strain evidence="1 2">NBRC 108638</strain>
    </source>
</reference>
<proteinExistence type="predicted"/>
<keyword evidence="2" id="KW-1185">Reference proteome</keyword>
<accession>A0A6V8LEA9</accession>
<evidence type="ECO:0000313" key="1">
    <source>
        <dbReference type="EMBL" id="GFJ93141.1"/>
    </source>
</evidence>
<protein>
    <submittedName>
        <fullName evidence="1">Uncharacterized protein</fullName>
    </submittedName>
</protein>
<dbReference type="RefSeq" id="WP_173079838.1">
    <property type="nucleotide sequence ID" value="NZ_BAABJB010000049.1"/>
</dbReference>
<evidence type="ECO:0000313" key="2">
    <source>
        <dbReference type="Proteomes" id="UP000482960"/>
    </source>
</evidence>
<reference evidence="1 2" key="2">
    <citation type="submission" date="2020-03" db="EMBL/GenBank/DDBJ databases">
        <authorList>
            <person name="Ichikawa N."/>
            <person name="Kimura A."/>
            <person name="Kitahashi Y."/>
            <person name="Uohara A."/>
        </authorList>
    </citation>
    <scope>NUCLEOTIDE SEQUENCE [LARGE SCALE GENOMIC DNA]</scope>
    <source>
        <strain evidence="1 2">NBRC 108638</strain>
    </source>
</reference>
<name>A0A6V8LEA9_9ACTN</name>
<dbReference type="Proteomes" id="UP000482960">
    <property type="component" value="Unassembled WGS sequence"/>
</dbReference>
<dbReference type="EMBL" id="BLPG01000001">
    <property type="protein sequence ID" value="GFJ93141.1"/>
    <property type="molecule type" value="Genomic_DNA"/>
</dbReference>
<gene>
    <name evidence="1" type="ORF">Prum_067830</name>
</gene>